<keyword evidence="10" id="KW-0378">Hydrolase</keyword>
<dbReference type="AlphaFoldDB" id="A0A6J8B3F9"/>
<keyword evidence="4" id="KW-0813">Transport</keyword>
<keyword evidence="12" id="KW-0460">Magnesium</keyword>
<evidence type="ECO:0000259" key="21">
    <source>
        <dbReference type="PROSITE" id="PS51720"/>
    </source>
</evidence>
<evidence type="ECO:0000256" key="5">
    <source>
        <dbReference type="ARBA" id="ARBA00022528"/>
    </source>
</evidence>
<evidence type="ECO:0000256" key="6">
    <source>
        <dbReference type="ARBA" id="ARBA00022640"/>
    </source>
</evidence>
<evidence type="ECO:0000256" key="19">
    <source>
        <dbReference type="SAM" id="MobiDB-lite"/>
    </source>
</evidence>
<dbReference type="GO" id="GO:0016020">
    <property type="term" value="C:membrane"/>
    <property type="evidence" value="ECO:0007669"/>
    <property type="project" value="UniProtKB-SubCell"/>
</dbReference>
<dbReference type="InterPro" id="IPR045058">
    <property type="entry name" value="GIMA/IAN/Toc"/>
</dbReference>
<dbReference type="Pfam" id="PF04548">
    <property type="entry name" value="AIG1"/>
    <property type="match status" value="1"/>
</dbReference>
<keyword evidence="23" id="KW-1185">Reference proteome</keyword>
<keyword evidence="7" id="KW-0812">Transmembrane</keyword>
<evidence type="ECO:0000256" key="16">
    <source>
        <dbReference type="ARBA" id="ARBA00023136"/>
    </source>
</evidence>
<dbReference type="GO" id="GO:0015031">
    <property type="term" value="P:protein transport"/>
    <property type="evidence" value="ECO:0007669"/>
    <property type="project" value="UniProtKB-KW"/>
</dbReference>
<evidence type="ECO:0000256" key="17">
    <source>
        <dbReference type="ARBA" id="ARBA00024013"/>
    </source>
</evidence>
<evidence type="ECO:0000313" key="23">
    <source>
        <dbReference type="Proteomes" id="UP000507470"/>
    </source>
</evidence>
<evidence type="ECO:0000256" key="2">
    <source>
        <dbReference type="ARBA" id="ARBA00004167"/>
    </source>
</evidence>
<dbReference type="PANTHER" id="PTHR10903">
    <property type="entry name" value="GTPASE, IMAP FAMILY MEMBER-RELATED"/>
    <property type="match status" value="1"/>
</dbReference>
<dbReference type="EMBL" id="CACVKT020002494">
    <property type="protein sequence ID" value="CAC5378116.1"/>
    <property type="molecule type" value="Genomic_DNA"/>
</dbReference>
<evidence type="ECO:0000256" key="7">
    <source>
        <dbReference type="ARBA" id="ARBA00022692"/>
    </source>
</evidence>
<evidence type="ECO:0000313" key="22">
    <source>
        <dbReference type="EMBL" id="CAC5378116.1"/>
    </source>
</evidence>
<dbReference type="GO" id="GO:0008270">
    <property type="term" value="F:zinc ion binding"/>
    <property type="evidence" value="ECO:0007669"/>
    <property type="project" value="UniProtKB-KW"/>
</dbReference>
<dbReference type="InterPro" id="IPR027417">
    <property type="entry name" value="P-loop_NTPase"/>
</dbReference>
<evidence type="ECO:0008006" key="24">
    <source>
        <dbReference type="Google" id="ProtNLM"/>
    </source>
</evidence>
<keyword evidence="6" id="KW-0934">Plastid</keyword>
<evidence type="ECO:0000256" key="18">
    <source>
        <dbReference type="PROSITE-ProRule" id="PRU00024"/>
    </source>
</evidence>
<protein>
    <recommendedName>
        <fullName evidence="24">AIG1-type G domain-containing protein</fullName>
    </recommendedName>
</protein>
<evidence type="ECO:0000256" key="15">
    <source>
        <dbReference type="ARBA" id="ARBA00023134"/>
    </source>
</evidence>
<keyword evidence="18" id="KW-0863">Zinc-finger</keyword>
<evidence type="ECO:0000256" key="1">
    <source>
        <dbReference type="ARBA" id="ARBA00001946"/>
    </source>
</evidence>
<comment type="cofactor">
    <cofactor evidence="1">
        <name>Mg(2+)</name>
        <dbReference type="ChEBI" id="CHEBI:18420"/>
    </cofactor>
</comment>
<dbReference type="PROSITE" id="PS51720">
    <property type="entry name" value="G_AIG1"/>
    <property type="match status" value="1"/>
</dbReference>
<comment type="subcellular location">
    <subcellularLocation>
        <location evidence="2">Membrane</location>
        <topology evidence="2">Single-pass membrane protein</topology>
    </subcellularLocation>
    <subcellularLocation>
        <location evidence="17">Plastid</location>
        <location evidence="17">Chloroplast outer membrane</location>
    </subcellularLocation>
</comment>
<keyword evidence="16" id="KW-0472">Membrane</keyword>
<comment type="similarity">
    <text evidence="3">Belongs to the TRAFAC class TrmE-Era-EngA-EngB-Septin-like GTPase superfamily. AIG1/Toc34/Toc159-like paraseptin GTPase family. IAN subfamily.</text>
</comment>
<evidence type="ECO:0000256" key="14">
    <source>
        <dbReference type="ARBA" id="ARBA00022989"/>
    </source>
</evidence>
<keyword evidence="8" id="KW-0479">Metal-binding</keyword>
<keyword evidence="15" id="KW-0342">GTP-binding</keyword>
<name>A0A6J8B3F9_MYTCO</name>
<dbReference type="SUPFAM" id="SSF52540">
    <property type="entry name" value="P-loop containing nucleoside triphosphate hydrolases"/>
    <property type="match status" value="1"/>
</dbReference>
<dbReference type="PROSITE" id="PS50119">
    <property type="entry name" value="ZF_BBOX"/>
    <property type="match status" value="1"/>
</dbReference>
<dbReference type="GO" id="GO:0016787">
    <property type="term" value="F:hydrolase activity"/>
    <property type="evidence" value="ECO:0007669"/>
    <property type="project" value="UniProtKB-KW"/>
</dbReference>
<dbReference type="Gene3D" id="3.40.50.300">
    <property type="entry name" value="P-loop containing nucleotide triphosphate hydrolases"/>
    <property type="match status" value="1"/>
</dbReference>
<feature type="region of interest" description="Disordered" evidence="19">
    <location>
        <begin position="302"/>
        <end position="323"/>
    </location>
</feature>
<dbReference type="PANTHER" id="PTHR10903:SF135">
    <property type="entry name" value="TRANSLOCASE OF CHLOROPLAST 120, CHLOROPLASTIC-RELATED"/>
    <property type="match status" value="1"/>
</dbReference>
<dbReference type="OrthoDB" id="8954335at2759"/>
<dbReference type="InterPro" id="IPR000315">
    <property type="entry name" value="Znf_B-box"/>
</dbReference>
<dbReference type="GO" id="GO:0005525">
    <property type="term" value="F:GTP binding"/>
    <property type="evidence" value="ECO:0007669"/>
    <property type="project" value="UniProtKB-KW"/>
</dbReference>
<evidence type="ECO:0000256" key="8">
    <source>
        <dbReference type="ARBA" id="ARBA00022723"/>
    </source>
</evidence>
<proteinExistence type="inferred from homology"/>
<keyword evidence="14" id="KW-1133">Transmembrane helix</keyword>
<accession>A0A6J8B3F9</accession>
<keyword evidence="9" id="KW-0547">Nucleotide-binding</keyword>
<keyword evidence="13" id="KW-0653">Protein transport</keyword>
<keyword evidence="11" id="KW-1002">Plastid outer membrane</keyword>
<organism evidence="22 23">
    <name type="scientific">Mytilus coruscus</name>
    <name type="common">Sea mussel</name>
    <dbReference type="NCBI Taxonomy" id="42192"/>
    <lineage>
        <taxon>Eukaryota</taxon>
        <taxon>Metazoa</taxon>
        <taxon>Spiralia</taxon>
        <taxon>Lophotrochozoa</taxon>
        <taxon>Mollusca</taxon>
        <taxon>Bivalvia</taxon>
        <taxon>Autobranchia</taxon>
        <taxon>Pteriomorphia</taxon>
        <taxon>Mytilida</taxon>
        <taxon>Mytiloidea</taxon>
        <taxon>Mytilidae</taxon>
        <taxon>Mytilinae</taxon>
        <taxon>Mytilus</taxon>
    </lineage>
</organism>
<evidence type="ECO:0000256" key="12">
    <source>
        <dbReference type="ARBA" id="ARBA00022842"/>
    </source>
</evidence>
<gene>
    <name evidence="22" type="ORF">MCOR_14356</name>
</gene>
<evidence type="ECO:0000256" key="3">
    <source>
        <dbReference type="ARBA" id="ARBA00008535"/>
    </source>
</evidence>
<feature type="domain" description="AIG1-type G" evidence="21">
    <location>
        <begin position="42"/>
        <end position="244"/>
    </location>
</feature>
<dbReference type="Proteomes" id="UP000507470">
    <property type="component" value="Unassembled WGS sequence"/>
</dbReference>
<evidence type="ECO:0000256" key="4">
    <source>
        <dbReference type="ARBA" id="ARBA00022448"/>
    </source>
</evidence>
<dbReference type="InterPro" id="IPR006703">
    <property type="entry name" value="G_AIG1"/>
</dbReference>
<sequence>MAGKRPISKTRSTEFKNLFQSLLEQVLICENQIPVIEGYNMAAVKNIAIIGRIGTGKSATGNTLCGSKIFKSNFSADSVTENCSSHEIHCEEHNTVLRIIDTPGISGSTEQDNHFLIELKKVLNEYDSGIHAILVVLSLRESFTKAVKDSFAYFTSILGDKWEQFGILIFTNSDSLEDPLNAKHYIKKSKAFSKIRKLFGKKYFAVDNTKHCPKQLSQLYSLIVETIDQNRSSVYTDACLTSAEMCRIEQGNTNAEMLLTRQFKDKWKTESMHMEEQHATNEQDLKTEAKLFLKHSFHSSSLGRLQETDSEDTMSSNEEQDCPPTTKWLVIEGTDSISTTNDIIDTDDDNIGHNSPAVCSMCEVLGPNTFCEKCKINLCIKCRGLHDKVLKSHRKGGFSLKGKEKGFESNVCKLPAECSIRTECEEPKYICFHCDLVFCKNCFGPHLEKHNEHRVLDANQLRIIHSNHKETQNSNNPVLMVVLNLKKKISKCGLYFHPYVVCKKINEETLDKYQLIKYHNMENMQNAQSLKLSEKRGTLQAKLLHVIVQMKRDVIEMLKKRLIFLQDEDILWVLSETSLLKEIILTILSKDEIRQLDPSLVFEDETN</sequence>
<keyword evidence="5" id="KW-0150">Chloroplast</keyword>
<evidence type="ECO:0000256" key="11">
    <source>
        <dbReference type="ARBA" id="ARBA00022805"/>
    </source>
</evidence>
<evidence type="ECO:0000256" key="13">
    <source>
        <dbReference type="ARBA" id="ARBA00022927"/>
    </source>
</evidence>
<evidence type="ECO:0000259" key="20">
    <source>
        <dbReference type="PROSITE" id="PS50119"/>
    </source>
</evidence>
<keyword evidence="18" id="KW-0862">Zinc</keyword>
<feature type="domain" description="B box-type" evidence="20">
    <location>
        <begin position="354"/>
        <end position="398"/>
    </location>
</feature>
<evidence type="ECO:0000256" key="9">
    <source>
        <dbReference type="ARBA" id="ARBA00022741"/>
    </source>
</evidence>
<evidence type="ECO:0000256" key="10">
    <source>
        <dbReference type="ARBA" id="ARBA00022801"/>
    </source>
</evidence>
<reference evidence="22 23" key="1">
    <citation type="submission" date="2020-06" db="EMBL/GenBank/DDBJ databases">
        <authorList>
            <person name="Li R."/>
            <person name="Bekaert M."/>
        </authorList>
    </citation>
    <scope>NUCLEOTIDE SEQUENCE [LARGE SCALE GENOMIC DNA]</scope>
    <source>
        <strain evidence="23">wild</strain>
    </source>
</reference>